<organism evidence="2 3">
    <name type="scientific">Candidatus Thermodesulfobacterium syntrophicum</name>
    <dbReference type="NCBI Taxonomy" id="3060442"/>
    <lineage>
        <taxon>Bacteria</taxon>
        <taxon>Pseudomonadati</taxon>
        <taxon>Thermodesulfobacteriota</taxon>
        <taxon>Thermodesulfobacteria</taxon>
        <taxon>Thermodesulfobacteriales</taxon>
        <taxon>Thermodesulfobacteriaceae</taxon>
        <taxon>Thermodesulfobacterium</taxon>
    </lineage>
</organism>
<gene>
    <name evidence="2" type="ORF">OD816_000087</name>
</gene>
<sequence>MQNEKELLKSLIDILSDLRLGLKSLHAGIEQLEEGIERLETELFNKTIFVEEKEEKEKLKVEEKVISVKKEKKKTKIEQIAKAEPTNIYRPLSERAKNISESLYKDVTTEKIREVVIGEGERSLKVGGETCLPFYLFEGNMGNGVKIAMEILDVKPEDWPESLAKYFSDVFHDPALWAKKCVEVYGAEAICLYLQGTDPNYLNLDAEHAKQVVKKVTDSVDVPIIIWGSGNSEKDVKIIKEVAELIGGKGIAIGPLLESNYRTLAAIAMGYNLPVIASSPIDVNLAKQLNILLENMGLSLDKIIMDPSIGALGYGIEYAYSVMERIRIASLYYNDTTLQSPFVCAVGREVWATKEAQLPTDDIFGEQETRGVLMEAITAIVLSLAGGDLLIMRHPKAIELSQSFFDLLMAN</sequence>
<dbReference type="Gene3D" id="3.20.20.20">
    <property type="entry name" value="Dihydropteroate synthase-like"/>
    <property type="match status" value="1"/>
</dbReference>
<dbReference type="NCBIfam" id="NF003376">
    <property type="entry name" value="PRK04452.1-2"/>
    <property type="match status" value="1"/>
</dbReference>
<evidence type="ECO:0000259" key="1">
    <source>
        <dbReference type="Pfam" id="PF03599"/>
    </source>
</evidence>
<dbReference type="InterPro" id="IPR011005">
    <property type="entry name" value="Dihydropteroate_synth-like_sf"/>
</dbReference>
<dbReference type="PANTHER" id="PTHR36214">
    <property type="match status" value="1"/>
</dbReference>
<name>A0AAE3TEC7_9BACT</name>
<evidence type="ECO:0000313" key="3">
    <source>
        <dbReference type="Proteomes" id="UP001144110"/>
    </source>
</evidence>
<reference evidence="2" key="1">
    <citation type="submission" date="2022-11" db="EMBL/GenBank/DDBJ databases">
        <title>Candidatus Alkanophaga archaea from heated hydrothermal vent sediment oxidize petroleum alkanes.</title>
        <authorList>
            <person name="Zehnle H."/>
            <person name="Laso-Perez R."/>
            <person name="Lipp J."/>
            <person name="Teske A."/>
            <person name="Wegener G."/>
        </authorList>
    </citation>
    <scope>NUCLEOTIDE SEQUENCE</scope>
    <source>
        <strain evidence="2">MCA70</strain>
    </source>
</reference>
<dbReference type="EMBL" id="JAPHEG010000001">
    <property type="protein sequence ID" value="MDF2952842.1"/>
    <property type="molecule type" value="Genomic_DNA"/>
</dbReference>
<dbReference type="Proteomes" id="UP001144110">
    <property type="component" value="Unassembled WGS sequence"/>
</dbReference>
<dbReference type="PANTHER" id="PTHR36214:SF5">
    <property type="entry name" value="ACETYL-COA DECARBONYLASE_SYNTHASE COMPLEX SUBUNIT DELTA"/>
    <property type="match status" value="1"/>
</dbReference>
<feature type="domain" description="CO dehydrogenase/acetyl-CoA synthase delta subunit TIM barrel" evidence="1">
    <location>
        <begin position="114"/>
        <end position="355"/>
    </location>
</feature>
<evidence type="ECO:0000313" key="2">
    <source>
        <dbReference type="EMBL" id="MDF2952842.1"/>
    </source>
</evidence>
<dbReference type="AlphaFoldDB" id="A0AAE3TEC7"/>
<comment type="caution">
    <text evidence="2">The sequence shown here is derived from an EMBL/GenBank/DDBJ whole genome shotgun (WGS) entry which is preliminary data.</text>
</comment>
<accession>A0AAE3TEC7</accession>
<dbReference type="InterPro" id="IPR016041">
    <property type="entry name" value="Ac-CoA_synth_d_su_TIM-brl"/>
</dbReference>
<dbReference type="InterPro" id="IPR051069">
    <property type="entry name" value="ACDS_complex_subunit"/>
</dbReference>
<dbReference type="SUPFAM" id="SSF51717">
    <property type="entry name" value="Dihydropteroate synthetase-like"/>
    <property type="match status" value="1"/>
</dbReference>
<protein>
    <submittedName>
        <fullName evidence="2">CO dehydrogenase/acetyl-CoA synthase delta subunit</fullName>
    </submittedName>
</protein>
<proteinExistence type="predicted"/>
<dbReference type="Pfam" id="PF03599">
    <property type="entry name" value="CdhD"/>
    <property type="match status" value="1"/>
</dbReference>